<reference evidence="2" key="1">
    <citation type="submission" date="2014-09" db="EMBL/GenBank/DDBJ databases">
        <authorList>
            <person name="Magalhaes I.L.F."/>
            <person name="Oliveira U."/>
            <person name="Santos F.R."/>
            <person name="Vidigal T.H.D.A."/>
            <person name="Brescovit A.D."/>
            <person name="Santos A.J."/>
        </authorList>
    </citation>
    <scope>NUCLEOTIDE SEQUENCE</scope>
    <source>
        <tissue evidence="2">Shoot tissue taken approximately 20 cm above the soil surface</tissue>
    </source>
</reference>
<dbReference type="AlphaFoldDB" id="A0A0A9EGN1"/>
<feature type="transmembrane region" description="Helical" evidence="1">
    <location>
        <begin position="12"/>
        <end position="32"/>
    </location>
</feature>
<name>A0A0A9EGN1_ARUDO</name>
<reference evidence="2" key="2">
    <citation type="journal article" date="2015" name="Data Brief">
        <title>Shoot transcriptome of the giant reed, Arundo donax.</title>
        <authorList>
            <person name="Barrero R.A."/>
            <person name="Guerrero F.D."/>
            <person name="Moolhuijzen P."/>
            <person name="Goolsby J.A."/>
            <person name="Tidwell J."/>
            <person name="Bellgard S.E."/>
            <person name="Bellgard M.I."/>
        </authorList>
    </citation>
    <scope>NUCLEOTIDE SEQUENCE</scope>
    <source>
        <tissue evidence="2">Shoot tissue taken approximately 20 cm above the soil surface</tissue>
    </source>
</reference>
<accession>A0A0A9EGN1</accession>
<keyword evidence="1" id="KW-1133">Transmembrane helix</keyword>
<sequence>MKYHCCSSCFLGFVKAVFLIFVFSLAGLVSHWCFLFL</sequence>
<keyword evidence="1" id="KW-0812">Transmembrane</keyword>
<evidence type="ECO:0000256" key="1">
    <source>
        <dbReference type="SAM" id="Phobius"/>
    </source>
</evidence>
<dbReference type="EMBL" id="GBRH01202708">
    <property type="protein sequence ID" value="JAD95187.1"/>
    <property type="molecule type" value="Transcribed_RNA"/>
</dbReference>
<proteinExistence type="predicted"/>
<organism evidence="2">
    <name type="scientific">Arundo donax</name>
    <name type="common">Giant reed</name>
    <name type="synonym">Donax arundinaceus</name>
    <dbReference type="NCBI Taxonomy" id="35708"/>
    <lineage>
        <taxon>Eukaryota</taxon>
        <taxon>Viridiplantae</taxon>
        <taxon>Streptophyta</taxon>
        <taxon>Embryophyta</taxon>
        <taxon>Tracheophyta</taxon>
        <taxon>Spermatophyta</taxon>
        <taxon>Magnoliopsida</taxon>
        <taxon>Liliopsida</taxon>
        <taxon>Poales</taxon>
        <taxon>Poaceae</taxon>
        <taxon>PACMAD clade</taxon>
        <taxon>Arundinoideae</taxon>
        <taxon>Arundineae</taxon>
        <taxon>Arundo</taxon>
    </lineage>
</organism>
<evidence type="ECO:0000313" key="2">
    <source>
        <dbReference type="EMBL" id="JAD95187.1"/>
    </source>
</evidence>
<keyword evidence="1" id="KW-0472">Membrane</keyword>
<protein>
    <submittedName>
        <fullName evidence="2">Uncharacterized protein</fullName>
    </submittedName>
</protein>